<sequence length="328" mass="37780">MNVRQISENLEKERLCKFAQFSRLSRGRKIEEVSCDIRTEYERDRDRIIHSKAFRRLKHKTQVFIAPIGDHFVTRLTHTIEVAQLSRTIARALRFNEDLTEAIALGHDLGHTPFGHAGEKALDIICPTGFVHSQQSVRIVEKLEKLNLTEETLDGILNHSRNGDPFTSEGLIVRLCDKITYINHDIDDAIRANKLIPGKIPEKFKEIAGSDASERIDSLIKSILRSSFDGKILMEPAIQNAFNEVFDFMYENVYMDDESSTGFKVSFVIESLYRYFKNNLKKIPSELQKMIDEEGEDRVVCDYIAGMTDYFAVNIFKDIFIPKSFSFR</sequence>
<feature type="domain" description="HD" evidence="2">
    <location>
        <begin position="75"/>
        <end position="182"/>
    </location>
</feature>
<reference evidence="3" key="1">
    <citation type="journal article" date="2023" name="ISME J.">
        <title>Emergence of putative energy parasites within Clostridia revealed by genome analysis of a novel endosymbiotic clade.</title>
        <authorList>
            <person name="Takahashi K."/>
            <person name="Kuwahara H."/>
            <person name="Horikawa Y."/>
            <person name="Izawa K."/>
            <person name="Kato D."/>
            <person name="Inagaki T."/>
            <person name="Yuki M."/>
            <person name="Ohkuma M."/>
            <person name="Hongoh Y."/>
        </authorList>
    </citation>
    <scope>NUCLEOTIDE SEQUENCE</scope>
    <source>
        <strain evidence="3">CfP3-15</strain>
    </source>
</reference>
<dbReference type="SMART" id="SM00471">
    <property type="entry name" value="HDc"/>
    <property type="match status" value="1"/>
</dbReference>
<dbReference type="EMBL" id="AP027924">
    <property type="protein sequence ID" value="BED91665.1"/>
    <property type="molecule type" value="Genomic_DNA"/>
</dbReference>
<evidence type="ECO:0000313" key="3">
    <source>
        <dbReference type="EMBL" id="BED91665.1"/>
    </source>
</evidence>
<dbReference type="Pfam" id="PF01966">
    <property type="entry name" value="HD"/>
    <property type="match status" value="1"/>
</dbReference>
<proteinExistence type="predicted"/>
<dbReference type="Proteomes" id="UP001337580">
    <property type="component" value="Chromosome"/>
</dbReference>
<dbReference type="PANTHER" id="PTHR35795">
    <property type="entry name" value="SLR1885 PROTEIN"/>
    <property type="match status" value="1"/>
</dbReference>
<dbReference type="InterPro" id="IPR051094">
    <property type="entry name" value="Diverse_Catalytic_Enzymes"/>
</dbReference>
<gene>
    <name evidence="3" type="ORF">CfP315_0176</name>
</gene>
<dbReference type="KEGG" id="ips:CfP315_0176"/>
<dbReference type="CDD" id="cd00077">
    <property type="entry name" value="HDc"/>
    <property type="match status" value="1"/>
</dbReference>
<keyword evidence="1" id="KW-0378">Hydrolase</keyword>
<dbReference type="InterPro" id="IPR006674">
    <property type="entry name" value="HD_domain"/>
</dbReference>
<dbReference type="PANTHER" id="PTHR35795:SF1">
    <property type="entry name" value="BIS(5'-NUCLEOSYL)-TETRAPHOSPHATASE, SYMMETRICAL"/>
    <property type="match status" value="1"/>
</dbReference>
<name>A0AA48L0P7_9FIRM</name>
<dbReference type="Gene3D" id="1.10.3210.10">
    <property type="entry name" value="Hypothetical protein af1432"/>
    <property type="match status" value="1"/>
</dbReference>
<dbReference type="SUPFAM" id="SSF109604">
    <property type="entry name" value="HD-domain/PDEase-like"/>
    <property type="match status" value="1"/>
</dbReference>
<dbReference type="InterPro" id="IPR003607">
    <property type="entry name" value="HD/PDEase_dom"/>
</dbReference>
<dbReference type="GO" id="GO:0016787">
    <property type="term" value="F:hydrolase activity"/>
    <property type="evidence" value="ECO:0007669"/>
    <property type="project" value="UniProtKB-KW"/>
</dbReference>
<dbReference type="InterPro" id="IPR026875">
    <property type="entry name" value="PHydrolase_assoc_dom"/>
</dbReference>
<evidence type="ECO:0000256" key="1">
    <source>
        <dbReference type="ARBA" id="ARBA00022801"/>
    </source>
</evidence>
<dbReference type="AlphaFoldDB" id="A0AA48L0P7"/>
<organism evidence="3">
    <name type="scientific">Candidatus Improbicoccus pseudotrichonymphae</name>
    <dbReference type="NCBI Taxonomy" id="3033792"/>
    <lineage>
        <taxon>Bacteria</taxon>
        <taxon>Bacillati</taxon>
        <taxon>Bacillota</taxon>
        <taxon>Clostridia</taxon>
        <taxon>Candidatus Improbicoccus</taxon>
    </lineage>
</organism>
<dbReference type="PROSITE" id="PS51831">
    <property type="entry name" value="HD"/>
    <property type="match status" value="1"/>
</dbReference>
<evidence type="ECO:0000259" key="2">
    <source>
        <dbReference type="PROSITE" id="PS51831"/>
    </source>
</evidence>
<dbReference type="NCBIfam" id="NF002327">
    <property type="entry name" value="PRK01286.1-2"/>
    <property type="match status" value="1"/>
</dbReference>
<dbReference type="Pfam" id="PF13286">
    <property type="entry name" value="HD_assoc"/>
    <property type="match status" value="1"/>
</dbReference>
<accession>A0AA48L0P7</accession>
<protein>
    <submittedName>
        <fullName evidence="3">Deoxyguanosinetriphosphate triphosphohydrolase</fullName>
    </submittedName>
</protein>